<reference evidence="1" key="1">
    <citation type="submission" date="2024-05" db="EMBL/GenBank/DDBJ databases">
        <title>Isolation and characterization of Sporomusa carbonis sp. nov., a carboxydotrophic hydrogenogen in the genus of Sporomusa isolated from a charcoal burning pile.</title>
        <authorList>
            <person name="Boeer T."/>
            <person name="Rosenbaum F."/>
            <person name="Eysell L."/>
            <person name="Mueller V."/>
            <person name="Daniel R."/>
            <person name="Poehlein A."/>
        </authorList>
    </citation>
    <scope>NUCLEOTIDE SEQUENCE [LARGE SCALE GENOMIC DNA]</scope>
    <source>
        <strain evidence="1">DSM 10669</strain>
    </source>
</reference>
<accession>A0ABZ3IIZ9</accession>
<organism evidence="1 2">
    <name type="scientific">Sporomusa silvacetica DSM 10669</name>
    <dbReference type="NCBI Taxonomy" id="1123289"/>
    <lineage>
        <taxon>Bacteria</taxon>
        <taxon>Bacillati</taxon>
        <taxon>Bacillota</taxon>
        <taxon>Negativicutes</taxon>
        <taxon>Selenomonadales</taxon>
        <taxon>Sporomusaceae</taxon>
        <taxon>Sporomusa</taxon>
    </lineage>
</organism>
<gene>
    <name evidence="1" type="ORF">SPSIL_017200</name>
</gene>
<dbReference type="EMBL" id="CP155573">
    <property type="protein sequence ID" value="XFO65580.1"/>
    <property type="molecule type" value="Genomic_DNA"/>
</dbReference>
<name>A0ABZ3IIZ9_9FIRM</name>
<protein>
    <submittedName>
        <fullName evidence="1">Uncharacterized protein</fullName>
    </submittedName>
</protein>
<evidence type="ECO:0000313" key="1">
    <source>
        <dbReference type="EMBL" id="XFO65580.1"/>
    </source>
</evidence>
<dbReference type="RefSeq" id="WP_169717789.1">
    <property type="nucleotide sequence ID" value="NZ_CP155573.1"/>
</dbReference>
<keyword evidence="2" id="KW-1185">Reference proteome</keyword>
<dbReference type="Proteomes" id="UP000216752">
    <property type="component" value="Chromosome"/>
</dbReference>
<evidence type="ECO:0000313" key="2">
    <source>
        <dbReference type="Proteomes" id="UP000216752"/>
    </source>
</evidence>
<sequence length="58" mass="6800">MTFKDFTTKVGRYIQYKLIDFDGYVYWACLGNGRFAVDLQCEQQFLETMDMLNDGGIE</sequence>
<proteinExistence type="predicted"/>